<dbReference type="GO" id="GO:0003677">
    <property type="term" value="F:DNA binding"/>
    <property type="evidence" value="ECO:0007669"/>
    <property type="project" value="UniProtKB-UniRule"/>
</dbReference>
<comment type="subunit">
    <text evidence="3">Homotrimer. The subunits circularize to form a toroid; DNA passes through its center. Replication factor C (RFC) is required to load the toroid on the DNA.</text>
</comment>
<name>A0A7C4NS56_9CREN</name>
<sequence length="255" mass="27969">MSTSIQFTIEPKVLLAYPSARDFTKILKSLSEIVDEALLYVNEGGVHVKAIDPSRVAMLIIDLPPEAFQDLDLKENTSMGIAVSNLVKVLKNLKKGDRLVIAANEEYVEIIVEGTSGARRYKFRNIGVLAEEIPEINPQYDVEATILASPLKTALKELADSSATIGFSATNDTLTLFDYDTKRLSYKMTTASGNVLSLILRKEVTAAFDSEYISKVIEIIELSNVVDVKYGAEAPLHISVEFSGGKALYYLAAKI</sequence>
<keyword evidence="1 3" id="KW-0235">DNA replication</keyword>
<evidence type="ECO:0000256" key="2">
    <source>
        <dbReference type="ARBA" id="ARBA00023125"/>
    </source>
</evidence>
<comment type="similarity">
    <text evidence="3">Belongs to the PCNA family.</text>
</comment>
<protein>
    <recommendedName>
        <fullName evidence="3">DNA polymerase sliding clamp</fullName>
    </recommendedName>
    <alternativeName>
        <fullName evidence="3">Proliferating cell nuclear antigen homolog</fullName>
        <shortName evidence="3">PCNA</shortName>
    </alternativeName>
</protein>
<dbReference type="EMBL" id="DTCK01000041">
    <property type="protein sequence ID" value="HGQ36414.1"/>
    <property type="molecule type" value="Genomic_DNA"/>
</dbReference>
<dbReference type="CDD" id="cd00577">
    <property type="entry name" value="PCNA"/>
    <property type="match status" value="1"/>
</dbReference>
<dbReference type="HAMAP" id="MF_00317">
    <property type="entry name" value="DNApol_clamp_arch"/>
    <property type="match status" value="1"/>
</dbReference>
<dbReference type="PANTHER" id="PTHR11352">
    <property type="entry name" value="PROLIFERATING CELL NUCLEAR ANTIGEN"/>
    <property type="match status" value="1"/>
</dbReference>
<gene>
    <name evidence="3" type="primary">pcn</name>
    <name evidence="6" type="ORF">ENU08_00790</name>
    <name evidence="5" type="ORF">ENU41_07045</name>
</gene>
<dbReference type="SUPFAM" id="SSF55979">
    <property type="entry name" value="DNA clamp"/>
    <property type="match status" value="2"/>
</dbReference>
<comment type="function">
    <text evidence="3">Sliding clamp subunit that acts as a moving platform for DNA processing. Responsible for tethering the catalytic subunit of DNA polymerase and other proteins to DNA during high-speed replication.</text>
</comment>
<dbReference type="Gene3D" id="3.70.10.10">
    <property type="match status" value="1"/>
</dbReference>
<accession>A0A7C4NS56</accession>
<dbReference type="PROSITE" id="PS01251">
    <property type="entry name" value="PCNA_1"/>
    <property type="match status" value="1"/>
</dbReference>
<evidence type="ECO:0000313" key="5">
    <source>
        <dbReference type="EMBL" id="HGQ36414.1"/>
    </source>
</evidence>
<dbReference type="Pfam" id="PF00705">
    <property type="entry name" value="PCNA_N"/>
    <property type="match status" value="1"/>
</dbReference>
<organism evidence="6">
    <name type="scientific">Ignisphaera aggregans</name>
    <dbReference type="NCBI Taxonomy" id="334771"/>
    <lineage>
        <taxon>Archaea</taxon>
        <taxon>Thermoproteota</taxon>
        <taxon>Thermoprotei</taxon>
        <taxon>Desulfurococcales</taxon>
        <taxon>Desulfurococcaceae</taxon>
        <taxon>Ignisphaera</taxon>
    </lineage>
</organism>
<proteinExistence type="inferred from homology"/>
<dbReference type="InterPro" id="IPR046938">
    <property type="entry name" value="DNA_clamp_sf"/>
</dbReference>
<dbReference type="GO" id="GO:0006275">
    <property type="term" value="P:regulation of DNA replication"/>
    <property type="evidence" value="ECO:0007669"/>
    <property type="project" value="UniProtKB-UniRule"/>
</dbReference>
<dbReference type="InterPro" id="IPR000730">
    <property type="entry name" value="Pr_cel_nuc_antig"/>
</dbReference>
<evidence type="ECO:0000256" key="3">
    <source>
        <dbReference type="HAMAP-Rule" id="MF_00317"/>
    </source>
</evidence>
<dbReference type="EMBL" id="DTBD01000006">
    <property type="protein sequence ID" value="HGQ63772.1"/>
    <property type="molecule type" value="Genomic_DNA"/>
</dbReference>
<dbReference type="GO" id="GO:0006272">
    <property type="term" value="P:leading strand elongation"/>
    <property type="evidence" value="ECO:0007669"/>
    <property type="project" value="TreeGrafter"/>
</dbReference>
<evidence type="ECO:0000259" key="4">
    <source>
        <dbReference type="Pfam" id="PF00705"/>
    </source>
</evidence>
<dbReference type="PRINTS" id="PR00339">
    <property type="entry name" value="PCNACYCLIN"/>
</dbReference>
<reference evidence="6" key="1">
    <citation type="journal article" date="2020" name="mSystems">
        <title>Genome- and Community-Level Interaction Insights into Carbon Utilization and Element Cycling Functions of Hydrothermarchaeota in Hydrothermal Sediment.</title>
        <authorList>
            <person name="Zhou Z."/>
            <person name="Liu Y."/>
            <person name="Xu W."/>
            <person name="Pan J."/>
            <person name="Luo Z.H."/>
            <person name="Li M."/>
        </authorList>
    </citation>
    <scope>NUCLEOTIDE SEQUENCE [LARGE SCALE GENOMIC DNA]</scope>
    <source>
        <strain evidence="6">SpSt-637</strain>
        <strain evidence="5">SpSt-667</strain>
    </source>
</reference>
<evidence type="ECO:0000256" key="1">
    <source>
        <dbReference type="ARBA" id="ARBA00022705"/>
    </source>
</evidence>
<dbReference type="GO" id="GO:0030337">
    <property type="term" value="F:DNA polymerase processivity factor activity"/>
    <property type="evidence" value="ECO:0007669"/>
    <property type="project" value="UniProtKB-UniRule"/>
</dbReference>
<comment type="caution">
    <text evidence="6">The sequence shown here is derived from an EMBL/GenBank/DDBJ whole genome shotgun (WGS) entry which is preliminary data.</text>
</comment>
<keyword evidence="2 3" id="KW-0238">DNA-binding</keyword>
<dbReference type="AlphaFoldDB" id="A0A7C4NS56"/>
<dbReference type="PANTHER" id="PTHR11352:SF0">
    <property type="entry name" value="PROLIFERATING CELL NUCLEAR ANTIGEN"/>
    <property type="match status" value="1"/>
</dbReference>
<dbReference type="InterPro" id="IPR022648">
    <property type="entry name" value="Pr_cel_nuc_antig_N"/>
</dbReference>
<feature type="domain" description="Proliferating cell nuclear antigen PCNA N-terminal" evidence="4">
    <location>
        <begin position="23"/>
        <end position="112"/>
    </location>
</feature>
<dbReference type="InterPro" id="IPR022659">
    <property type="entry name" value="Pr_cel_nuc_antig_CS"/>
</dbReference>
<evidence type="ECO:0000313" key="6">
    <source>
        <dbReference type="EMBL" id="HGQ63772.1"/>
    </source>
</evidence>